<dbReference type="AlphaFoldDB" id="A0A916YDH9"/>
<organism evidence="2 3">
    <name type="scientific">Croceicoccus pelagius</name>
    <dbReference type="NCBI Taxonomy" id="1703341"/>
    <lineage>
        <taxon>Bacteria</taxon>
        <taxon>Pseudomonadati</taxon>
        <taxon>Pseudomonadota</taxon>
        <taxon>Alphaproteobacteria</taxon>
        <taxon>Sphingomonadales</taxon>
        <taxon>Erythrobacteraceae</taxon>
        <taxon>Croceicoccus</taxon>
    </lineage>
</organism>
<dbReference type="SUPFAM" id="SSF141371">
    <property type="entry name" value="PilZ domain-like"/>
    <property type="match status" value="2"/>
</dbReference>
<feature type="domain" description="PilZ" evidence="1">
    <location>
        <begin position="21"/>
        <end position="97"/>
    </location>
</feature>
<protein>
    <recommendedName>
        <fullName evidence="1">PilZ domain-containing protein</fullName>
    </recommendedName>
</protein>
<comment type="caution">
    <text evidence="2">The sequence shown here is derived from an EMBL/GenBank/DDBJ whole genome shotgun (WGS) entry which is preliminary data.</text>
</comment>
<proteinExistence type="predicted"/>
<dbReference type="OrthoDB" id="7929489at2"/>
<evidence type="ECO:0000313" key="2">
    <source>
        <dbReference type="EMBL" id="GGD41124.1"/>
    </source>
</evidence>
<evidence type="ECO:0000313" key="3">
    <source>
        <dbReference type="Proteomes" id="UP000598997"/>
    </source>
</evidence>
<gene>
    <name evidence="2" type="ORF">GCM10010989_14060</name>
</gene>
<feature type="domain" description="PilZ" evidence="1">
    <location>
        <begin position="112"/>
        <end position="187"/>
    </location>
</feature>
<dbReference type="GO" id="GO:0035438">
    <property type="term" value="F:cyclic-di-GMP binding"/>
    <property type="evidence" value="ECO:0007669"/>
    <property type="project" value="InterPro"/>
</dbReference>
<keyword evidence="3" id="KW-1185">Reference proteome</keyword>
<name>A0A916YDH9_9SPHN</name>
<dbReference type="Pfam" id="PF07238">
    <property type="entry name" value="PilZ"/>
    <property type="match status" value="2"/>
</dbReference>
<dbReference type="Proteomes" id="UP000598997">
    <property type="component" value="Unassembled WGS sequence"/>
</dbReference>
<accession>A0A916YDH9</accession>
<dbReference type="EMBL" id="BMIO01000004">
    <property type="protein sequence ID" value="GGD41124.1"/>
    <property type="molecule type" value="Genomic_DNA"/>
</dbReference>
<sequence>MNDLSPSQFNGHRVVGEPSVRDPQRIPIIRTAKLVFSDAEYPCVLRDISGSALRVKLYGAPVEEGASSFHLEFGDGDRFEVSAIWVRDDQAGLSFAKENDLMALIGEHGPFRKRAIRISVELPSSIKSLGLMIDVHIRDLSHEGAQILSETMFSMDQQVRIQIPRLGEVYAKVRWRQHPSYGLAFVETFRFDQIAAVASDLQALSREWRKEGTPGPRPDDMAA</sequence>
<dbReference type="InterPro" id="IPR009875">
    <property type="entry name" value="PilZ_domain"/>
</dbReference>
<evidence type="ECO:0000259" key="1">
    <source>
        <dbReference type="Pfam" id="PF07238"/>
    </source>
</evidence>
<dbReference type="RefSeq" id="WP_156521821.1">
    <property type="nucleotide sequence ID" value="NZ_BMIO01000004.1"/>
</dbReference>
<reference evidence="2 3" key="1">
    <citation type="journal article" date="2014" name="Int. J. Syst. Evol. Microbiol.">
        <title>Complete genome sequence of Corynebacterium casei LMG S-19264T (=DSM 44701T), isolated from a smear-ripened cheese.</title>
        <authorList>
            <consortium name="US DOE Joint Genome Institute (JGI-PGF)"/>
            <person name="Walter F."/>
            <person name="Albersmeier A."/>
            <person name="Kalinowski J."/>
            <person name="Ruckert C."/>
        </authorList>
    </citation>
    <scope>NUCLEOTIDE SEQUENCE [LARGE SCALE GENOMIC DNA]</scope>
    <source>
        <strain evidence="2 3">CGMCC 1.15358</strain>
    </source>
</reference>